<feature type="transmembrane region" description="Helical" evidence="1">
    <location>
        <begin position="283"/>
        <end position="302"/>
    </location>
</feature>
<evidence type="ECO:0000259" key="2">
    <source>
        <dbReference type="Pfam" id="PF07158"/>
    </source>
</evidence>
<keyword evidence="1" id="KW-0812">Transmembrane</keyword>
<sequence>MILLIISCILLAIILGYITKINVGLFAMVFSYIIGAFFMDLEVKKIIAFWPISIFFVIFAVSLFYNFAVVNGTLEKLSGHLMYRFANYPYLLPFVIFAISAIIAALGAGFYTVLAFMAPLTFLLCDKVGLSKIAGAMAINYGALGGANFMTSQSGIIFRTLMEKSGIDTGVAFINSSFIFIATIVLPIFVLSFFVLSAFRNKTQVSVIEKPEAFDTKQKTTLILMFIMIFIVLAGPIAHLIFPQISIIEYFNKKIDIAMIAIIFVAIALFLKLADEKKVIALIPWNTLIMICGVGMLISVAVEAGTIKWLSTLVKNEVSVVFIPLTMCAIAAFMSLFSSTLGVVTPALFPIIPSIAQSSGLSEALLFTCIVIGAQASAISPFSSGGSLILGACPEKYREKLFKDLLIKAVPIGFGAAIIATIIISFIL</sequence>
<dbReference type="InterPro" id="IPR009827">
    <property type="entry name" value="MatC_N"/>
</dbReference>
<feature type="transmembrane region" description="Helical" evidence="1">
    <location>
        <begin position="48"/>
        <end position="70"/>
    </location>
</feature>
<feature type="domain" description="Dicarboxylate carrier MatC N-terminal" evidence="2">
    <location>
        <begin position="3"/>
        <end position="147"/>
    </location>
</feature>
<feature type="transmembrane region" description="Helical" evidence="1">
    <location>
        <begin position="405"/>
        <end position="427"/>
    </location>
</feature>
<proteinExistence type="predicted"/>
<reference evidence="3" key="1">
    <citation type="submission" date="2019-09" db="EMBL/GenBank/DDBJ databases">
        <authorList>
            <consortium name="GenomeTrakr network: Whole genome sequencing for foodborne pathogen traceback"/>
        </authorList>
    </citation>
    <scope>NUCLEOTIDE SEQUENCE [LARGE SCALE GENOMIC DNA]</scope>
    <source>
        <strain evidence="3">TTU_583</strain>
    </source>
</reference>
<keyword evidence="1" id="KW-0472">Membrane</keyword>
<protein>
    <submittedName>
        <fullName evidence="3">SLC13 family permease</fullName>
    </submittedName>
</protein>
<feature type="transmembrane region" description="Helical" evidence="1">
    <location>
        <begin position="178"/>
        <end position="199"/>
    </location>
</feature>
<gene>
    <name evidence="3" type="ORF">F2N06_04585</name>
</gene>
<feature type="transmembrane region" description="Helical" evidence="1">
    <location>
        <begin position="322"/>
        <end position="352"/>
    </location>
</feature>
<comment type="caution">
    <text evidence="3">The sequence shown here is derived from an EMBL/GenBank/DDBJ whole genome shotgun (WGS) entry which is preliminary data.</text>
</comment>
<evidence type="ECO:0000256" key="1">
    <source>
        <dbReference type="SAM" id="Phobius"/>
    </source>
</evidence>
<name>A0A698FEJ9_CAMJU</name>
<dbReference type="EMBL" id="AAKUWM010000006">
    <property type="protein sequence ID" value="ECV9657287.1"/>
    <property type="molecule type" value="Genomic_DNA"/>
</dbReference>
<dbReference type="Pfam" id="PF07158">
    <property type="entry name" value="MatC_N"/>
    <property type="match status" value="1"/>
</dbReference>
<feature type="transmembrane region" description="Helical" evidence="1">
    <location>
        <begin position="90"/>
        <end position="117"/>
    </location>
</feature>
<accession>A0A698FEJ9</accession>
<keyword evidence="1" id="KW-1133">Transmembrane helix</keyword>
<dbReference type="AlphaFoldDB" id="A0A698FEJ9"/>
<feature type="transmembrane region" description="Helical" evidence="1">
    <location>
        <begin position="254"/>
        <end position="271"/>
    </location>
</feature>
<feature type="transmembrane region" description="Helical" evidence="1">
    <location>
        <begin position="220"/>
        <end position="242"/>
    </location>
</feature>
<evidence type="ECO:0000313" key="3">
    <source>
        <dbReference type="EMBL" id="ECV9657287.1"/>
    </source>
</evidence>
<organism evidence="3">
    <name type="scientific">Campylobacter jejuni</name>
    <dbReference type="NCBI Taxonomy" id="197"/>
    <lineage>
        <taxon>Bacteria</taxon>
        <taxon>Pseudomonadati</taxon>
        <taxon>Campylobacterota</taxon>
        <taxon>Epsilonproteobacteria</taxon>
        <taxon>Campylobacterales</taxon>
        <taxon>Campylobacteraceae</taxon>
        <taxon>Campylobacter</taxon>
    </lineage>
</organism>